<dbReference type="Proteomes" id="UP001321741">
    <property type="component" value="Chromosome"/>
</dbReference>
<dbReference type="EMBL" id="AP026803">
    <property type="protein sequence ID" value="BDR61243.1"/>
    <property type="molecule type" value="Genomic_DNA"/>
</dbReference>
<gene>
    <name evidence="1" type="ORF">KIM322_15040</name>
</gene>
<protein>
    <submittedName>
        <fullName evidence="1">Uncharacterized protein</fullName>
    </submittedName>
</protein>
<evidence type="ECO:0000313" key="1">
    <source>
        <dbReference type="EMBL" id="BDR61243.1"/>
    </source>
</evidence>
<reference evidence="1 2" key="1">
    <citation type="journal article" date="2023" name="Microbiol. Spectr.">
        <title>Symbiosis of Carpenter Bees with Uncharacterized Lactic Acid Bacteria Showing NAD Auxotrophy.</title>
        <authorList>
            <person name="Kawasaki S."/>
            <person name="Ozawa K."/>
            <person name="Mori T."/>
            <person name="Yamamoto A."/>
            <person name="Ito M."/>
            <person name="Ohkuma M."/>
            <person name="Sakamoto M."/>
            <person name="Matsutani M."/>
        </authorList>
    </citation>
    <scope>NUCLEOTIDE SEQUENCE [LARGE SCALE GENOMIC DNA]</scope>
    <source>
        <strain evidence="1 2">Kim32-2</strain>
    </source>
</reference>
<organism evidence="1 2">
    <name type="scientific">Lactobacillus xylocopicola</name>
    <dbReference type="NCBI Taxonomy" id="2976676"/>
    <lineage>
        <taxon>Bacteria</taxon>
        <taxon>Bacillati</taxon>
        <taxon>Bacillota</taxon>
        <taxon>Bacilli</taxon>
        <taxon>Lactobacillales</taxon>
        <taxon>Lactobacillaceae</taxon>
        <taxon>Lactobacillus</taxon>
    </lineage>
</organism>
<sequence length="57" mass="6341">MKKNNLVSRVTKNIDEFNLSIFFGGVFQDLTAVSRETGVVLQKIIFSGLFDGFALNT</sequence>
<keyword evidence="2" id="KW-1185">Reference proteome</keyword>
<proteinExistence type="predicted"/>
<accession>A0ABN6SN90</accession>
<name>A0ABN6SN90_9LACO</name>
<evidence type="ECO:0000313" key="2">
    <source>
        <dbReference type="Proteomes" id="UP001321741"/>
    </source>
</evidence>